<organism evidence="2 3">
    <name type="scientific">Alkaliphilus metalliredigens (strain QYMF)</name>
    <dbReference type="NCBI Taxonomy" id="293826"/>
    <lineage>
        <taxon>Bacteria</taxon>
        <taxon>Bacillati</taxon>
        <taxon>Bacillota</taxon>
        <taxon>Clostridia</taxon>
        <taxon>Peptostreptococcales</taxon>
        <taxon>Natronincolaceae</taxon>
        <taxon>Alkaliphilus</taxon>
    </lineage>
</organism>
<dbReference type="STRING" id="293826.Amet_0359"/>
<dbReference type="Pfam" id="PF08486">
    <property type="entry name" value="SpoIID"/>
    <property type="match status" value="1"/>
</dbReference>
<dbReference type="EMBL" id="CP000724">
    <property type="protein sequence ID" value="ABR46589.1"/>
    <property type="molecule type" value="Genomic_DNA"/>
</dbReference>
<evidence type="ECO:0000313" key="3">
    <source>
        <dbReference type="Proteomes" id="UP000001572"/>
    </source>
</evidence>
<dbReference type="eggNOG" id="COG2385">
    <property type="taxonomic scope" value="Bacteria"/>
</dbReference>
<gene>
    <name evidence="2" type="ordered locus">Amet_0359</name>
</gene>
<dbReference type="RefSeq" id="WP_011971497.1">
    <property type="nucleotide sequence ID" value="NC_009633.1"/>
</dbReference>
<evidence type="ECO:0000313" key="2">
    <source>
        <dbReference type="EMBL" id="ABR46589.1"/>
    </source>
</evidence>
<reference evidence="3" key="1">
    <citation type="journal article" date="2016" name="Genome Announc.">
        <title>Complete genome sequence of Alkaliphilus metalliredigens strain QYMF, an alkaliphilic and metal-reducing bacterium isolated from borax-contaminated leachate ponds.</title>
        <authorList>
            <person name="Hwang C."/>
            <person name="Copeland A."/>
            <person name="Lucas S."/>
            <person name="Lapidus A."/>
            <person name="Barry K."/>
            <person name="Detter J.C."/>
            <person name="Glavina Del Rio T."/>
            <person name="Hammon N."/>
            <person name="Israni S."/>
            <person name="Dalin E."/>
            <person name="Tice H."/>
            <person name="Pitluck S."/>
            <person name="Chertkov O."/>
            <person name="Brettin T."/>
            <person name="Bruce D."/>
            <person name="Han C."/>
            <person name="Schmutz J."/>
            <person name="Larimer F."/>
            <person name="Land M.L."/>
            <person name="Hauser L."/>
            <person name="Kyrpides N."/>
            <person name="Mikhailova N."/>
            <person name="Ye Q."/>
            <person name="Zhou J."/>
            <person name="Richardson P."/>
            <person name="Fields M.W."/>
        </authorList>
    </citation>
    <scope>NUCLEOTIDE SEQUENCE [LARGE SCALE GENOMIC DNA]</scope>
    <source>
        <strain evidence="3">QYMF</strain>
    </source>
</reference>
<sequence length="334" mass="38242">MRRIFFTVIAFAVATLLIPMLIIRSCDLSTPEEDKSRDPAVVESDLKVNVYNHDTGEIMELSLEDYVTNVVAAEVPAAFEVEAIKAQAVAARTFTIWRRYLYGEEGHPNYPGAILSTSHRDSQEWLSEEQLLERHGSRWMNDYWPKIQEAVEETQGVIMTYNMQPIEPLYHSTSGGMTENSEDVFASAVPYLRSVSSPYEERSPVLIDEKIVSIKEFIDTIKDRYPRIELNQSNLDRQIDILERSSGGRITRIKVGSEELTGREIREFFELRSADFEMNFSQNNVTFITKGYGHGVGMSQWGANGMAEQGYSFEKILEHYYQGVTLSRLVTYRE</sequence>
<proteinExistence type="predicted"/>
<dbReference type="GO" id="GO:0030435">
    <property type="term" value="P:sporulation resulting in formation of a cellular spore"/>
    <property type="evidence" value="ECO:0007669"/>
    <property type="project" value="InterPro"/>
</dbReference>
<dbReference type="InterPro" id="IPR051922">
    <property type="entry name" value="Bact_Sporulation_Assoc"/>
</dbReference>
<name>A6TK71_ALKMQ</name>
<accession>A6TK71</accession>
<dbReference type="InterPro" id="IPR013693">
    <property type="entry name" value="SpoIID/LytB_N"/>
</dbReference>
<dbReference type="KEGG" id="amt:Amet_0359"/>
<dbReference type="AlphaFoldDB" id="A6TK71"/>
<dbReference type="PANTHER" id="PTHR30032">
    <property type="entry name" value="N-ACETYLMURAMOYL-L-ALANINE AMIDASE-RELATED"/>
    <property type="match status" value="1"/>
</dbReference>
<dbReference type="Proteomes" id="UP000001572">
    <property type="component" value="Chromosome"/>
</dbReference>
<feature type="domain" description="Sporulation stage II protein D amidase enhancer LytB N-terminal" evidence="1">
    <location>
        <begin position="51"/>
        <end position="161"/>
    </location>
</feature>
<dbReference type="NCBIfam" id="TIGR02870">
    <property type="entry name" value="spore_II_D"/>
    <property type="match status" value="1"/>
</dbReference>
<keyword evidence="3" id="KW-1185">Reference proteome</keyword>
<dbReference type="NCBIfam" id="TIGR02669">
    <property type="entry name" value="SpoIID_LytB"/>
    <property type="match status" value="1"/>
</dbReference>
<dbReference type="PANTHER" id="PTHR30032:SF4">
    <property type="entry name" value="AMIDASE ENHANCER"/>
    <property type="match status" value="1"/>
</dbReference>
<protein>
    <submittedName>
        <fullName evidence="2">Sporulation stage II, protein D firmicutes</fullName>
    </submittedName>
</protein>
<dbReference type="InterPro" id="IPR013486">
    <property type="entry name" value="SpoIID/LytB"/>
</dbReference>
<evidence type="ECO:0000259" key="1">
    <source>
        <dbReference type="Pfam" id="PF08486"/>
    </source>
</evidence>
<dbReference type="GO" id="GO:0030288">
    <property type="term" value="C:outer membrane-bounded periplasmic space"/>
    <property type="evidence" value="ECO:0007669"/>
    <property type="project" value="TreeGrafter"/>
</dbReference>
<dbReference type="InterPro" id="IPR014225">
    <property type="entry name" value="Spore_II_D_firmicutes"/>
</dbReference>
<dbReference type="OrthoDB" id="9794671at2"/>
<dbReference type="HOGENOM" id="CLU_021203_1_1_9"/>